<comment type="caution">
    <text evidence="2">The sequence shown here is derived from an EMBL/GenBank/DDBJ whole genome shotgun (WGS) entry which is preliminary data.</text>
</comment>
<dbReference type="Gene3D" id="3.60.70.12">
    <property type="entry name" value="L-amino peptidase D-ALA esterase/amidase"/>
    <property type="match status" value="1"/>
</dbReference>
<dbReference type="EMBL" id="BARW01023258">
    <property type="protein sequence ID" value="GAI93614.1"/>
    <property type="molecule type" value="Genomic_DNA"/>
</dbReference>
<comment type="similarity">
    <text evidence="1">Belongs to the peptidase S58 family.</text>
</comment>
<dbReference type="InterPro" id="IPR016117">
    <property type="entry name" value="ArgJ-like_dom_sf"/>
</dbReference>
<evidence type="ECO:0000256" key="1">
    <source>
        <dbReference type="ARBA" id="ARBA00007068"/>
    </source>
</evidence>
<accession>X1UMQ2</accession>
<dbReference type="PANTHER" id="PTHR36512">
    <property type="entry name" value="D-AMINOPEPTIDASE"/>
    <property type="match status" value="1"/>
</dbReference>
<dbReference type="GO" id="GO:0004177">
    <property type="term" value="F:aminopeptidase activity"/>
    <property type="evidence" value="ECO:0007669"/>
    <property type="project" value="TreeGrafter"/>
</dbReference>
<proteinExistence type="inferred from homology"/>
<feature type="non-terminal residue" evidence="2">
    <location>
        <position position="128"/>
    </location>
</feature>
<name>X1UMQ2_9ZZZZ</name>
<dbReference type="AlphaFoldDB" id="X1UMQ2"/>
<protein>
    <recommendedName>
        <fullName evidence="3">Aminopeptidase</fullName>
    </recommendedName>
</protein>
<dbReference type="SUPFAM" id="SSF56266">
    <property type="entry name" value="DmpA/ArgJ-like"/>
    <property type="match status" value="1"/>
</dbReference>
<dbReference type="InterPro" id="IPR005321">
    <property type="entry name" value="Peptidase_S58_DmpA"/>
</dbReference>
<dbReference type="Pfam" id="PF03576">
    <property type="entry name" value="Peptidase_S58"/>
    <property type="match status" value="1"/>
</dbReference>
<sequence length="128" mass="13563">MTSQNIRPRAREIDINIGVLPPGSLNSITDIPGIKVGHVSLIEGEGKLVPEKGPIRTGVTAIVPHGGNIFTEKVCAAVYLINAFGKSAGLLQVMELGNIETPIMLTNTLSVWTVADALVDYMSEQNPG</sequence>
<gene>
    <name evidence="2" type="ORF">S12H4_38612</name>
</gene>
<evidence type="ECO:0008006" key="3">
    <source>
        <dbReference type="Google" id="ProtNLM"/>
    </source>
</evidence>
<organism evidence="2">
    <name type="scientific">marine sediment metagenome</name>
    <dbReference type="NCBI Taxonomy" id="412755"/>
    <lineage>
        <taxon>unclassified sequences</taxon>
        <taxon>metagenomes</taxon>
        <taxon>ecological metagenomes</taxon>
    </lineage>
</organism>
<dbReference type="PANTHER" id="PTHR36512:SF3">
    <property type="entry name" value="BLR5678 PROTEIN"/>
    <property type="match status" value="1"/>
</dbReference>
<reference evidence="2" key="1">
    <citation type="journal article" date="2014" name="Front. Microbiol.">
        <title>High frequency of phylogenetically diverse reductive dehalogenase-homologous genes in deep subseafloor sedimentary metagenomes.</title>
        <authorList>
            <person name="Kawai M."/>
            <person name="Futagami T."/>
            <person name="Toyoda A."/>
            <person name="Takaki Y."/>
            <person name="Nishi S."/>
            <person name="Hori S."/>
            <person name="Arai W."/>
            <person name="Tsubouchi T."/>
            <person name="Morono Y."/>
            <person name="Uchiyama I."/>
            <person name="Ito T."/>
            <person name="Fujiyama A."/>
            <person name="Inagaki F."/>
            <person name="Takami H."/>
        </authorList>
    </citation>
    <scope>NUCLEOTIDE SEQUENCE</scope>
    <source>
        <strain evidence="2">Expedition CK06-06</strain>
    </source>
</reference>
<evidence type="ECO:0000313" key="2">
    <source>
        <dbReference type="EMBL" id="GAI93614.1"/>
    </source>
</evidence>